<feature type="compositionally biased region" description="Low complexity" evidence="1">
    <location>
        <begin position="95"/>
        <end position="107"/>
    </location>
</feature>
<accession>A0A426ZEE7</accession>
<comment type="caution">
    <text evidence="2">The sequence shown here is derived from an EMBL/GenBank/DDBJ whole genome shotgun (WGS) entry which is preliminary data.</text>
</comment>
<feature type="region of interest" description="Disordered" evidence="1">
    <location>
        <begin position="95"/>
        <end position="118"/>
    </location>
</feature>
<evidence type="ECO:0000313" key="3">
    <source>
        <dbReference type="Proteomes" id="UP000287651"/>
    </source>
</evidence>
<organism evidence="2 3">
    <name type="scientific">Ensete ventricosum</name>
    <name type="common">Abyssinian banana</name>
    <name type="synonym">Musa ensete</name>
    <dbReference type="NCBI Taxonomy" id="4639"/>
    <lineage>
        <taxon>Eukaryota</taxon>
        <taxon>Viridiplantae</taxon>
        <taxon>Streptophyta</taxon>
        <taxon>Embryophyta</taxon>
        <taxon>Tracheophyta</taxon>
        <taxon>Spermatophyta</taxon>
        <taxon>Magnoliopsida</taxon>
        <taxon>Liliopsida</taxon>
        <taxon>Zingiberales</taxon>
        <taxon>Musaceae</taxon>
        <taxon>Ensete</taxon>
    </lineage>
</organism>
<evidence type="ECO:0000313" key="2">
    <source>
        <dbReference type="EMBL" id="RRT62364.1"/>
    </source>
</evidence>
<dbReference type="AlphaFoldDB" id="A0A426ZEE7"/>
<dbReference type="Proteomes" id="UP000287651">
    <property type="component" value="Unassembled WGS sequence"/>
</dbReference>
<sequence>MLSLTSVVTSSVAATYGESVGVEVWRKGVARHMTFMMLDGSTDVVTFNAAGMLSQAKSTRSLGESKRPSLKRRLPYKSSFPDQVGMASSISFTTSEFTSRSSSDPSSQAEGCRPSNRVGSRLEALSSSSVILTQSDVKAIKAMEVMKSCHDFDSTISTESLVLIRRRFSIPDEYALHAPQPGQRSYHESPAD</sequence>
<name>A0A426ZEE7_ENSVE</name>
<dbReference type="EMBL" id="AMZH03007014">
    <property type="protein sequence ID" value="RRT62364.1"/>
    <property type="molecule type" value="Genomic_DNA"/>
</dbReference>
<gene>
    <name evidence="2" type="ORF">B296_00041109</name>
</gene>
<evidence type="ECO:0000256" key="1">
    <source>
        <dbReference type="SAM" id="MobiDB-lite"/>
    </source>
</evidence>
<reference evidence="2 3" key="1">
    <citation type="journal article" date="2014" name="Agronomy (Basel)">
        <title>A Draft Genome Sequence for Ensete ventricosum, the Drought-Tolerant Tree Against Hunger.</title>
        <authorList>
            <person name="Harrison J."/>
            <person name="Moore K.A."/>
            <person name="Paszkiewicz K."/>
            <person name="Jones T."/>
            <person name="Grant M."/>
            <person name="Ambacheew D."/>
            <person name="Muzemil S."/>
            <person name="Studholme D.J."/>
        </authorList>
    </citation>
    <scope>NUCLEOTIDE SEQUENCE [LARGE SCALE GENOMIC DNA]</scope>
</reference>
<proteinExistence type="predicted"/>
<protein>
    <submittedName>
        <fullName evidence="2">Uncharacterized protein</fullName>
    </submittedName>
</protein>